<dbReference type="AlphaFoldDB" id="A0A3T0S1F4"/>
<evidence type="ECO:0000313" key="2">
    <source>
        <dbReference type="EMBL" id="AZZ40091.1"/>
    </source>
</evidence>
<accession>A0A3T0S1F4</accession>
<proteinExistence type="predicted"/>
<evidence type="ECO:0000313" key="3">
    <source>
        <dbReference type="Proteomes" id="UP000285875"/>
    </source>
</evidence>
<sequence length="241" mass="24830">MGRRVLDDNPLLVTGRRDGRAPMAFVVGDRLVGRSSGWLRAGTSSASKRTPDRSLNPIGSGRDIEDSTSQETSMISASRFRSRTVLLVTAGALLATTAVGCSQEPKVIRPYTPAAGVSGANDTVKLRNIVLVAQDGQARLSGMAVASADDAITGVTGSALKPDNSVAAALAPSTTRVPLTRQTSVNLTDAGIQVSSPKLTEGLLASVTITFSQGEPITLQTPVVSASHADFSPAAPTPIHS</sequence>
<dbReference type="EMBL" id="CP025570">
    <property type="protein sequence ID" value="AZZ40091.1"/>
    <property type="molecule type" value="Genomic_DNA"/>
</dbReference>
<feature type="region of interest" description="Disordered" evidence="1">
    <location>
        <begin position="40"/>
        <end position="75"/>
    </location>
</feature>
<name>A0A3T0S1F4_9ACTN</name>
<protein>
    <submittedName>
        <fullName evidence="2">Uncharacterized protein</fullName>
    </submittedName>
</protein>
<evidence type="ECO:0000256" key="1">
    <source>
        <dbReference type="SAM" id="MobiDB-lite"/>
    </source>
</evidence>
<reference evidence="3" key="1">
    <citation type="submission" date="2017-12" db="EMBL/GenBank/DDBJ databases">
        <title>Whole genome sequencing of Acidipropionibacterium jensenii strains JS279 and JS280.</title>
        <authorList>
            <person name="Deptula P."/>
            <person name="Laine P."/>
            <person name="Smolander O.-P."/>
            <person name="Paulin L."/>
            <person name="Auvinen P."/>
            <person name="Varmanen P."/>
        </authorList>
    </citation>
    <scope>NUCLEOTIDE SEQUENCE [LARGE SCALE GENOMIC DNA]</scope>
    <source>
        <strain evidence="3">JS280</strain>
    </source>
</reference>
<gene>
    <name evidence="2" type="ORF">C0Z10_10400</name>
</gene>
<organism evidence="2 3">
    <name type="scientific">Acidipropionibacterium jensenii</name>
    <dbReference type="NCBI Taxonomy" id="1749"/>
    <lineage>
        <taxon>Bacteria</taxon>
        <taxon>Bacillati</taxon>
        <taxon>Actinomycetota</taxon>
        <taxon>Actinomycetes</taxon>
        <taxon>Propionibacteriales</taxon>
        <taxon>Propionibacteriaceae</taxon>
        <taxon>Acidipropionibacterium</taxon>
    </lineage>
</organism>
<dbReference type="Proteomes" id="UP000285875">
    <property type="component" value="Chromosome"/>
</dbReference>
<dbReference type="KEGG" id="aji:C0Z10_10400"/>